<evidence type="ECO:0000259" key="3">
    <source>
        <dbReference type="Pfam" id="PF00501"/>
    </source>
</evidence>
<feature type="domain" description="AMP-dependent synthetase/ligase" evidence="3">
    <location>
        <begin position="48"/>
        <end position="386"/>
    </location>
</feature>
<dbReference type="InterPro" id="IPR045851">
    <property type="entry name" value="AMP-bd_C_sf"/>
</dbReference>
<dbReference type="Pfam" id="PF00501">
    <property type="entry name" value="AMP-binding"/>
    <property type="match status" value="1"/>
</dbReference>
<dbReference type="InterPro" id="IPR042099">
    <property type="entry name" value="ANL_N_sf"/>
</dbReference>
<evidence type="ECO:0000313" key="6">
    <source>
        <dbReference type="Proteomes" id="UP001621418"/>
    </source>
</evidence>
<evidence type="ECO:0000256" key="2">
    <source>
        <dbReference type="ARBA" id="ARBA00022598"/>
    </source>
</evidence>
<proteinExistence type="inferred from homology"/>
<accession>A0ABZ1N6Q8</accession>
<keyword evidence="6" id="KW-1185">Reference proteome</keyword>
<protein>
    <submittedName>
        <fullName evidence="5">AMP-binding protein</fullName>
    </submittedName>
</protein>
<reference evidence="5 6" key="1">
    <citation type="submission" date="2022-10" db="EMBL/GenBank/DDBJ databases">
        <title>The complete genomes of actinobacterial strains from the NBC collection.</title>
        <authorList>
            <person name="Joergensen T.S."/>
            <person name="Alvarez Arevalo M."/>
            <person name="Sterndorff E.B."/>
            <person name="Faurdal D."/>
            <person name="Vuksanovic O."/>
            <person name="Mourched A.-S."/>
            <person name="Charusanti P."/>
            <person name="Shaw S."/>
            <person name="Blin K."/>
            <person name="Weber T."/>
        </authorList>
    </citation>
    <scope>NUCLEOTIDE SEQUENCE [LARGE SCALE GENOMIC DNA]</scope>
    <source>
        <strain evidence="5 6">NBC_01413</strain>
    </source>
</reference>
<dbReference type="InterPro" id="IPR020845">
    <property type="entry name" value="AMP-binding_CS"/>
</dbReference>
<dbReference type="PANTHER" id="PTHR43201">
    <property type="entry name" value="ACYL-COA SYNTHETASE"/>
    <property type="match status" value="1"/>
</dbReference>
<name>A0ABZ1N6Q8_9NOCA</name>
<dbReference type="Gene3D" id="3.40.50.12780">
    <property type="entry name" value="N-terminal domain of ligase-like"/>
    <property type="match status" value="1"/>
</dbReference>
<dbReference type="EMBL" id="CP109527">
    <property type="protein sequence ID" value="WTY35662.1"/>
    <property type="molecule type" value="Genomic_DNA"/>
</dbReference>
<evidence type="ECO:0000313" key="5">
    <source>
        <dbReference type="EMBL" id="WTY35662.1"/>
    </source>
</evidence>
<dbReference type="Gene3D" id="3.30.300.30">
    <property type="match status" value="1"/>
</dbReference>
<dbReference type="Pfam" id="PF13193">
    <property type="entry name" value="AMP-binding_C"/>
    <property type="match status" value="1"/>
</dbReference>
<dbReference type="RefSeq" id="WP_405147957.1">
    <property type="nucleotide sequence ID" value="NZ_CP109527.1"/>
</dbReference>
<gene>
    <name evidence="5" type="ORF">OG308_31085</name>
</gene>
<dbReference type="Proteomes" id="UP001621418">
    <property type="component" value="Chromosome"/>
</dbReference>
<dbReference type="SUPFAM" id="SSF56801">
    <property type="entry name" value="Acetyl-CoA synthetase-like"/>
    <property type="match status" value="1"/>
</dbReference>
<organism evidence="5 6">
    <name type="scientific">Nocardia salmonicida</name>
    <dbReference type="NCBI Taxonomy" id="53431"/>
    <lineage>
        <taxon>Bacteria</taxon>
        <taxon>Bacillati</taxon>
        <taxon>Actinomycetota</taxon>
        <taxon>Actinomycetes</taxon>
        <taxon>Mycobacteriales</taxon>
        <taxon>Nocardiaceae</taxon>
        <taxon>Nocardia</taxon>
    </lineage>
</organism>
<sequence length="517" mass="54544">MLSAATTSLRQIRALARAGIIDPRNPAQIVRTARTMRAFGPIAGGIRSSAQRTPDRIALICGDERITYRELDQRTDALAATWHADGLGADDTIGVLCPDGVRLVESMAATAKLGARLVLLNTGFGAAQLRDVLEREGVRALVLDPASAVVAEDLPERIKLLDNTIRPGAAPLRPPVQQGGFVLLTGGTTGTPKGAPRRVESPLAAAQFVDRVPLRRGQTALLCAPLFHGTALSQFILSLNLGSTIVLHGRFDAVRALAQVAEHRADMVVLVPTMLRRILDLDPTLLSANDTSSLRIVFTAGAALPSSLGTKAIETFGPVVYNFYGCTETGTATIATPQDWIAAPGTVGKAPVGITVALYDTDGARISEPGAVGTVYVGNTIAFDGYSGGGSKQIRGGLMSTGDLGHFDSGGRLFIDGRDDDMIVSGGENVFPGEIEDLLYQHPSITEAAVIGVPDEEFGQRLAAFVVAAGDMDADTVRTYVKTHLARFKAPRDVLFVDELPRTPTGKIDRRGLAALG</sequence>
<dbReference type="PANTHER" id="PTHR43201:SF5">
    <property type="entry name" value="MEDIUM-CHAIN ACYL-COA LIGASE ACSF2, MITOCHONDRIAL"/>
    <property type="match status" value="1"/>
</dbReference>
<dbReference type="PROSITE" id="PS00455">
    <property type="entry name" value="AMP_BINDING"/>
    <property type="match status" value="1"/>
</dbReference>
<dbReference type="InterPro" id="IPR000873">
    <property type="entry name" value="AMP-dep_synth/lig_dom"/>
</dbReference>
<evidence type="ECO:0000256" key="1">
    <source>
        <dbReference type="ARBA" id="ARBA00006432"/>
    </source>
</evidence>
<feature type="domain" description="AMP-binding enzyme C-terminal" evidence="4">
    <location>
        <begin position="434"/>
        <end position="507"/>
    </location>
</feature>
<comment type="similarity">
    <text evidence="1">Belongs to the ATP-dependent AMP-binding enzyme family.</text>
</comment>
<dbReference type="InterPro" id="IPR025110">
    <property type="entry name" value="AMP-bd_C"/>
</dbReference>
<keyword evidence="2" id="KW-0436">Ligase</keyword>
<evidence type="ECO:0000259" key="4">
    <source>
        <dbReference type="Pfam" id="PF13193"/>
    </source>
</evidence>